<name>A0ABD5RJX7_9EURY</name>
<dbReference type="RefSeq" id="WP_247413714.1">
    <property type="nucleotide sequence ID" value="NZ_JALLGW010000001.1"/>
</dbReference>
<comment type="caution">
    <text evidence="2">The sequence shown here is derived from an EMBL/GenBank/DDBJ whole genome shotgun (WGS) entry which is preliminary data.</text>
</comment>
<protein>
    <submittedName>
        <fullName evidence="2">Uncharacterized protein</fullName>
    </submittedName>
</protein>
<organism evidence="2 3">
    <name type="scientific">Halomarina salina</name>
    <dbReference type="NCBI Taxonomy" id="1872699"/>
    <lineage>
        <taxon>Archaea</taxon>
        <taxon>Methanobacteriati</taxon>
        <taxon>Methanobacteriota</taxon>
        <taxon>Stenosarchaea group</taxon>
        <taxon>Halobacteria</taxon>
        <taxon>Halobacteriales</taxon>
        <taxon>Natronomonadaceae</taxon>
        <taxon>Halomarina</taxon>
    </lineage>
</organism>
<keyword evidence="3" id="KW-1185">Reference proteome</keyword>
<evidence type="ECO:0000256" key="1">
    <source>
        <dbReference type="SAM" id="MobiDB-lite"/>
    </source>
</evidence>
<gene>
    <name evidence="2" type="ORF">ACFPYI_05535</name>
</gene>
<evidence type="ECO:0000313" key="3">
    <source>
        <dbReference type="Proteomes" id="UP001596099"/>
    </source>
</evidence>
<dbReference type="Proteomes" id="UP001596099">
    <property type="component" value="Unassembled WGS sequence"/>
</dbReference>
<reference evidence="2 3" key="1">
    <citation type="journal article" date="2019" name="Int. J. Syst. Evol. Microbiol.">
        <title>The Global Catalogue of Microorganisms (GCM) 10K type strain sequencing project: providing services to taxonomists for standard genome sequencing and annotation.</title>
        <authorList>
            <consortium name="The Broad Institute Genomics Platform"/>
            <consortium name="The Broad Institute Genome Sequencing Center for Infectious Disease"/>
            <person name="Wu L."/>
            <person name="Ma J."/>
        </authorList>
    </citation>
    <scope>NUCLEOTIDE SEQUENCE [LARGE SCALE GENOMIC DNA]</scope>
    <source>
        <strain evidence="2 3">CGMCC 1.12543</strain>
    </source>
</reference>
<proteinExistence type="predicted"/>
<feature type="region of interest" description="Disordered" evidence="1">
    <location>
        <begin position="234"/>
        <end position="267"/>
    </location>
</feature>
<evidence type="ECO:0000313" key="2">
    <source>
        <dbReference type="EMBL" id="MFC5970791.1"/>
    </source>
</evidence>
<sequence length="267" mass="31635">MNDQESGEISIELTDEPRWVSWVNWSENTDETSRDRTHVHTQPVVWVSNEHANASGSKSGAAPIMWEVCPLVPNQTYLSMKSHEIRERNIPTRCLSPDIRRKDPVHTNYRRLELVNRDLWNWEWEKKEVVHPMDYWRIAHAIMNQLEMTDYQKQRFHYLFWKITPQERQRFGGSVEKLIFGVCMLVCWEDGRRTSPRQRPWDTEFKRLALDLGIRKPLSVLEKTKRLIAPWLKDEQQRRFPPKPPKSPLLSADLRDDPNSTTPEVAA</sequence>
<dbReference type="AlphaFoldDB" id="A0ABD5RJX7"/>
<dbReference type="EMBL" id="JBHSQH010000001">
    <property type="protein sequence ID" value="MFC5970791.1"/>
    <property type="molecule type" value="Genomic_DNA"/>
</dbReference>
<accession>A0ABD5RJX7</accession>